<dbReference type="AlphaFoldDB" id="A0A1R2CS75"/>
<sequence length="82" mass="9528">MDSLEKIVAEKEEELKTLACELAEALKDRDNKLEFIKQAEKTIPILEKRLKRKTEMLSQEKQDNELIQSKISSLSKNKPDLN</sequence>
<evidence type="ECO:0000313" key="3">
    <source>
        <dbReference type="EMBL" id="OMJ91828.1"/>
    </source>
</evidence>
<organism evidence="3 4">
    <name type="scientific">Stentor coeruleus</name>
    <dbReference type="NCBI Taxonomy" id="5963"/>
    <lineage>
        <taxon>Eukaryota</taxon>
        <taxon>Sar</taxon>
        <taxon>Alveolata</taxon>
        <taxon>Ciliophora</taxon>
        <taxon>Postciliodesmatophora</taxon>
        <taxon>Heterotrichea</taxon>
        <taxon>Heterotrichida</taxon>
        <taxon>Stentoridae</taxon>
        <taxon>Stentor</taxon>
    </lineage>
</organism>
<gene>
    <name evidence="3" type="ORF">SteCoe_5499</name>
</gene>
<evidence type="ECO:0000313" key="4">
    <source>
        <dbReference type="Proteomes" id="UP000187209"/>
    </source>
</evidence>
<evidence type="ECO:0000256" key="1">
    <source>
        <dbReference type="SAM" id="Coils"/>
    </source>
</evidence>
<reference evidence="3 4" key="1">
    <citation type="submission" date="2016-11" db="EMBL/GenBank/DDBJ databases">
        <title>The macronuclear genome of Stentor coeruleus: a giant cell with tiny introns.</title>
        <authorList>
            <person name="Slabodnick M."/>
            <person name="Ruby J.G."/>
            <person name="Reiff S.B."/>
            <person name="Swart E.C."/>
            <person name="Gosai S."/>
            <person name="Prabakaran S."/>
            <person name="Witkowska E."/>
            <person name="Larue G.E."/>
            <person name="Fisher S."/>
            <person name="Freeman R.M."/>
            <person name="Gunawardena J."/>
            <person name="Chu W."/>
            <person name="Stover N.A."/>
            <person name="Gregory B.D."/>
            <person name="Nowacki M."/>
            <person name="Derisi J."/>
            <person name="Roy S.W."/>
            <person name="Marshall W.F."/>
            <person name="Sood P."/>
        </authorList>
    </citation>
    <scope>NUCLEOTIDE SEQUENCE [LARGE SCALE GENOMIC DNA]</scope>
    <source>
        <strain evidence="3">WM001</strain>
    </source>
</reference>
<accession>A0A1R2CS75</accession>
<feature type="region of interest" description="Disordered" evidence="2">
    <location>
        <begin position="57"/>
        <end position="82"/>
    </location>
</feature>
<proteinExistence type="predicted"/>
<keyword evidence="4" id="KW-1185">Reference proteome</keyword>
<feature type="coiled-coil region" evidence="1">
    <location>
        <begin position="1"/>
        <end position="56"/>
    </location>
</feature>
<dbReference type="EMBL" id="MPUH01000073">
    <property type="protein sequence ID" value="OMJ91828.1"/>
    <property type="molecule type" value="Genomic_DNA"/>
</dbReference>
<keyword evidence="1" id="KW-0175">Coiled coil</keyword>
<evidence type="ECO:0000256" key="2">
    <source>
        <dbReference type="SAM" id="MobiDB-lite"/>
    </source>
</evidence>
<name>A0A1R2CS75_9CILI</name>
<protein>
    <submittedName>
        <fullName evidence="3">Uncharacterized protein</fullName>
    </submittedName>
</protein>
<dbReference type="Proteomes" id="UP000187209">
    <property type="component" value="Unassembled WGS sequence"/>
</dbReference>
<comment type="caution">
    <text evidence="3">The sequence shown here is derived from an EMBL/GenBank/DDBJ whole genome shotgun (WGS) entry which is preliminary data.</text>
</comment>
<feature type="compositionally biased region" description="Polar residues" evidence="2">
    <location>
        <begin position="65"/>
        <end position="76"/>
    </location>
</feature>